<sequence length="116" mass="14092">MKGTEKQVKWAKELRQQILESEEILFKCYEKQLDQSSIKDYEEVDLDELIEIWCNVVRVELANQDARFYIDNFKEGTDPNRVHLFIWKNFRDEFPDYASHDLYHSYDQIHNITTKN</sequence>
<dbReference type="EMBL" id="JAASWV010000040">
    <property type="protein sequence ID" value="MBC2312513.1"/>
    <property type="molecule type" value="Genomic_DNA"/>
</dbReference>
<evidence type="ECO:0000313" key="2">
    <source>
        <dbReference type="Proteomes" id="UP000565628"/>
    </source>
</evidence>
<comment type="caution">
    <text evidence="1">The sequence shown here is derived from an EMBL/GenBank/DDBJ whole genome shotgun (WGS) entry which is preliminary data.</text>
</comment>
<dbReference type="AlphaFoldDB" id="A0A7X0ZXT5"/>
<dbReference type="RefSeq" id="WP_185642509.1">
    <property type="nucleotide sequence ID" value="NZ_JAASWV010000040.1"/>
</dbReference>
<protein>
    <submittedName>
        <fullName evidence="1">Uncharacterized protein</fullName>
    </submittedName>
</protein>
<accession>A0A7X0ZXT5</accession>
<evidence type="ECO:0000313" key="1">
    <source>
        <dbReference type="EMBL" id="MBC2312513.1"/>
    </source>
</evidence>
<name>A0A7X0ZXT5_9LIST</name>
<organism evidence="1 2">
    <name type="scientific">Listeria booriae</name>
    <dbReference type="NCBI Taxonomy" id="1552123"/>
    <lineage>
        <taxon>Bacteria</taxon>
        <taxon>Bacillati</taxon>
        <taxon>Bacillota</taxon>
        <taxon>Bacilli</taxon>
        <taxon>Bacillales</taxon>
        <taxon>Listeriaceae</taxon>
        <taxon>Listeria</taxon>
    </lineage>
</organism>
<proteinExistence type="predicted"/>
<gene>
    <name evidence="1" type="ORF">HCJ81_16780</name>
</gene>
<reference evidence="1 2" key="1">
    <citation type="submission" date="2020-03" db="EMBL/GenBank/DDBJ databases">
        <title>Soil Listeria distribution.</title>
        <authorList>
            <person name="Liao J."/>
            <person name="Wiedmann M."/>
        </authorList>
    </citation>
    <scope>NUCLEOTIDE SEQUENCE [LARGE SCALE GENOMIC DNA]</scope>
    <source>
        <strain evidence="1 2">FSL L7-0039</strain>
    </source>
</reference>
<dbReference type="Proteomes" id="UP000565628">
    <property type="component" value="Unassembled WGS sequence"/>
</dbReference>